<name>A0A2G8LQE1_STIJA</name>
<dbReference type="EMBL" id="MRZV01000012">
    <property type="protein sequence ID" value="PIK62432.1"/>
    <property type="molecule type" value="Genomic_DNA"/>
</dbReference>
<dbReference type="SUPFAM" id="SSF75625">
    <property type="entry name" value="YebC-like"/>
    <property type="match status" value="1"/>
</dbReference>
<dbReference type="Pfam" id="PF20772">
    <property type="entry name" value="TACO1_YebC_N"/>
    <property type="match status" value="1"/>
</dbReference>
<proteinExistence type="inferred from homology"/>
<comment type="similarity">
    <text evidence="2">Belongs to the TACO1 family.</text>
</comment>
<evidence type="ECO:0000256" key="1">
    <source>
        <dbReference type="ARBA" id="ARBA00004173"/>
    </source>
</evidence>
<gene>
    <name evidence="5" type="ORF">BSL78_00632</name>
</gene>
<evidence type="ECO:0000259" key="4">
    <source>
        <dbReference type="Pfam" id="PF20772"/>
    </source>
</evidence>
<dbReference type="InterPro" id="IPR026564">
    <property type="entry name" value="Transcrip_reg_TACO1-like_dom3"/>
</dbReference>
<organism evidence="5 6">
    <name type="scientific">Stichopus japonicus</name>
    <name type="common">Sea cucumber</name>
    <dbReference type="NCBI Taxonomy" id="307972"/>
    <lineage>
        <taxon>Eukaryota</taxon>
        <taxon>Metazoa</taxon>
        <taxon>Echinodermata</taxon>
        <taxon>Eleutherozoa</taxon>
        <taxon>Echinozoa</taxon>
        <taxon>Holothuroidea</taxon>
        <taxon>Aspidochirotacea</taxon>
        <taxon>Aspidochirotida</taxon>
        <taxon>Stichopodidae</taxon>
        <taxon>Apostichopus</taxon>
    </lineage>
</organism>
<dbReference type="OrthoDB" id="2017544at2759"/>
<dbReference type="InterPro" id="IPR002876">
    <property type="entry name" value="Transcrip_reg_TACO1-like"/>
</dbReference>
<dbReference type="FunFam" id="1.10.10.200:FF:000002">
    <property type="entry name" value="Probable transcriptional regulatory protein CLM62_37755"/>
    <property type="match status" value="1"/>
</dbReference>
<dbReference type="STRING" id="307972.A0A2G8LQE1"/>
<dbReference type="InterPro" id="IPR049083">
    <property type="entry name" value="TACO1_YebC_N"/>
</dbReference>
<evidence type="ECO:0000313" key="6">
    <source>
        <dbReference type="Proteomes" id="UP000230750"/>
    </source>
</evidence>
<dbReference type="InterPro" id="IPR017856">
    <property type="entry name" value="Integrase-like_N"/>
</dbReference>
<dbReference type="Gene3D" id="1.10.10.200">
    <property type="match status" value="1"/>
</dbReference>
<evidence type="ECO:0000259" key="3">
    <source>
        <dbReference type="Pfam" id="PF01709"/>
    </source>
</evidence>
<evidence type="ECO:0000256" key="2">
    <source>
        <dbReference type="ARBA" id="ARBA00008724"/>
    </source>
</evidence>
<accession>A0A2G8LQE1</accession>
<sequence>MYRSAILRKRLQQCSLNHSAVISQGSLESHSAVHHYCYGLFPMSWKQLHGCGKIIPKRKDGLEEKLPKIKPLQRLHPPWYISRYALHSSTSDFAGHNKWSKVKYIKGPKDHERSMITSKVVSQMRVIMKEGGTNPDANPELANMILFARSKGIPKNTIENFIKNAAKSKDKGGSQHVCEIQGPKGSALIVEYFTDNKKRSRDQLLLIVKKHGCTVGAPGSVMHTFKRKGVLELREEDEPLTLDQAMELAIEVGGEDVVEEEEEDEGGRPIFKILCDQADFRDVRDALRNTRYSSGLESIEYLPETMVTLADTDLDKLGSLITKLEEHPEVLKVYHNITDGR</sequence>
<reference evidence="5 6" key="1">
    <citation type="journal article" date="2017" name="PLoS Biol.">
        <title>The sea cucumber genome provides insights into morphological evolution and visceral regeneration.</title>
        <authorList>
            <person name="Zhang X."/>
            <person name="Sun L."/>
            <person name="Yuan J."/>
            <person name="Sun Y."/>
            <person name="Gao Y."/>
            <person name="Zhang L."/>
            <person name="Li S."/>
            <person name="Dai H."/>
            <person name="Hamel J.F."/>
            <person name="Liu C."/>
            <person name="Yu Y."/>
            <person name="Liu S."/>
            <person name="Lin W."/>
            <person name="Guo K."/>
            <person name="Jin S."/>
            <person name="Xu P."/>
            <person name="Storey K.B."/>
            <person name="Huan P."/>
            <person name="Zhang T."/>
            <person name="Zhou Y."/>
            <person name="Zhang J."/>
            <person name="Lin C."/>
            <person name="Li X."/>
            <person name="Xing L."/>
            <person name="Huo D."/>
            <person name="Sun M."/>
            <person name="Wang L."/>
            <person name="Mercier A."/>
            <person name="Li F."/>
            <person name="Yang H."/>
            <person name="Xiang J."/>
        </authorList>
    </citation>
    <scope>NUCLEOTIDE SEQUENCE [LARGE SCALE GENOMIC DNA]</scope>
    <source>
        <strain evidence="5">Shaxun</strain>
        <tissue evidence="5">Muscle</tissue>
    </source>
</reference>
<protein>
    <submittedName>
        <fullName evidence="5">Putative translational activator of cytochrome c oxidase 1</fullName>
    </submittedName>
</protein>
<dbReference type="Pfam" id="PF01709">
    <property type="entry name" value="Transcrip_reg"/>
    <property type="match status" value="1"/>
</dbReference>
<dbReference type="InterPro" id="IPR048300">
    <property type="entry name" value="TACO1_YebC-like_2nd/3rd_dom"/>
</dbReference>
<dbReference type="GO" id="GO:0005739">
    <property type="term" value="C:mitochondrion"/>
    <property type="evidence" value="ECO:0007669"/>
    <property type="project" value="UniProtKB-SubCell"/>
</dbReference>
<dbReference type="Proteomes" id="UP000230750">
    <property type="component" value="Unassembled WGS sequence"/>
</dbReference>
<dbReference type="Gene3D" id="3.30.70.980">
    <property type="match status" value="2"/>
</dbReference>
<dbReference type="PANTHER" id="PTHR12532:SF0">
    <property type="entry name" value="TRANSLATIONAL ACTIVATOR OF CYTOCHROME C OXIDASE 1"/>
    <property type="match status" value="1"/>
</dbReference>
<keyword evidence="6" id="KW-1185">Reference proteome</keyword>
<feature type="domain" description="TACO1/YebC-like N-terminal" evidence="4">
    <location>
        <begin position="97"/>
        <end position="167"/>
    </location>
</feature>
<comment type="caution">
    <text evidence="5">The sequence shown here is derived from an EMBL/GenBank/DDBJ whole genome shotgun (WGS) entry which is preliminary data.</text>
</comment>
<dbReference type="InterPro" id="IPR029072">
    <property type="entry name" value="YebC-like"/>
</dbReference>
<dbReference type="AlphaFoldDB" id="A0A2G8LQE1"/>
<dbReference type="HAMAP" id="MF_00693">
    <property type="entry name" value="Transcrip_reg_TACO1"/>
    <property type="match status" value="1"/>
</dbReference>
<comment type="subcellular location">
    <subcellularLocation>
        <location evidence="1">Mitochondrion</location>
    </subcellularLocation>
</comment>
<feature type="domain" description="TACO1/YebC-like second and third" evidence="3">
    <location>
        <begin position="177"/>
        <end position="337"/>
    </location>
</feature>
<evidence type="ECO:0000313" key="5">
    <source>
        <dbReference type="EMBL" id="PIK62432.1"/>
    </source>
</evidence>
<dbReference type="PANTHER" id="PTHR12532">
    <property type="entry name" value="TRANSLATIONAL ACTIVATOR OF CYTOCHROME C OXIDASE 1"/>
    <property type="match status" value="1"/>
</dbReference>